<comment type="caution">
    <text evidence="7">The sequence shown here is derived from an EMBL/GenBank/DDBJ whole genome shotgun (WGS) entry which is preliminary data.</text>
</comment>
<dbReference type="SUPFAM" id="SSF88659">
    <property type="entry name" value="Sigma3 and sigma4 domains of RNA polymerase sigma factors"/>
    <property type="match status" value="1"/>
</dbReference>
<sequence length="197" mass="22406">MIPASTTPDNRCDEIHLMKRIAQQDQSALSQLYDRYARVIYSVAHKSLGSVEECEEVVLDVFAQVWRTASRYDPARSRVDTWLFMIARSRVLDRLRGVQRRGKVTEAVMAPDFSHTQAPPSPSEHAEIAERRTQVLNALQQLPPEQQQVLEMSYYQGLTQREIAAQTGMALGTVKTRIRLGLEKLRSALHAESWDSV</sequence>
<feature type="domain" description="RNA polymerase sigma-70 region 2" evidence="5">
    <location>
        <begin position="32"/>
        <end position="100"/>
    </location>
</feature>
<evidence type="ECO:0000259" key="5">
    <source>
        <dbReference type="Pfam" id="PF04542"/>
    </source>
</evidence>
<evidence type="ECO:0000259" key="6">
    <source>
        <dbReference type="Pfam" id="PF08281"/>
    </source>
</evidence>
<evidence type="ECO:0000256" key="4">
    <source>
        <dbReference type="ARBA" id="ARBA00023163"/>
    </source>
</evidence>
<name>A0A928Z3I8_9CYAN</name>
<keyword evidence="3" id="KW-0731">Sigma factor</keyword>
<dbReference type="AlphaFoldDB" id="A0A928Z3I8"/>
<dbReference type="NCBIfam" id="TIGR02937">
    <property type="entry name" value="sigma70-ECF"/>
    <property type="match status" value="1"/>
</dbReference>
<dbReference type="InterPro" id="IPR013324">
    <property type="entry name" value="RNA_pol_sigma_r3/r4-like"/>
</dbReference>
<dbReference type="InterPro" id="IPR036388">
    <property type="entry name" value="WH-like_DNA-bd_sf"/>
</dbReference>
<dbReference type="PANTHER" id="PTHR43133:SF62">
    <property type="entry name" value="RNA POLYMERASE SIGMA FACTOR SIGZ"/>
    <property type="match status" value="1"/>
</dbReference>
<evidence type="ECO:0000256" key="3">
    <source>
        <dbReference type="ARBA" id="ARBA00023082"/>
    </source>
</evidence>
<dbReference type="Proteomes" id="UP000625316">
    <property type="component" value="Unassembled WGS sequence"/>
</dbReference>
<dbReference type="InterPro" id="IPR013325">
    <property type="entry name" value="RNA_pol_sigma_r2"/>
</dbReference>
<dbReference type="GO" id="GO:0003677">
    <property type="term" value="F:DNA binding"/>
    <property type="evidence" value="ECO:0007669"/>
    <property type="project" value="InterPro"/>
</dbReference>
<accession>A0A928Z3I8</accession>
<dbReference type="InterPro" id="IPR014284">
    <property type="entry name" value="RNA_pol_sigma-70_dom"/>
</dbReference>
<dbReference type="EMBL" id="JADEXQ010000068">
    <property type="protein sequence ID" value="MBE9031561.1"/>
    <property type="molecule type" value="Genomic_DNA"/>
</dbReference>
<dbReference type="InterPro" id="IPR007627">
    <property type="entry name" value="RNA_pol_sigma70_r2"/>
</dbReference>
<dbReference type="Gene3D" id="1.10.1740.10">
    <property type="match status" value="1"/>
</dbReference>
<keyword evidence="4" id="KW-0804">Transcription</keyword>
<dbReference type="CDD" id="cd06171">
    <property type="entry name" value="Sigma70_r4"/>
    <property type="match status" value="1"/>
</dbReference>
<keyword evidence="8" id="KW-1185">Reference proteome</keyword>
<evidence type="ECO:0000256" key="2">
    <source>
        <dbReference type="ARBA" id="ARBA00023015"/>
    </source>
</evidence>
<dbReference type="InterPro" id="IPR013249">
    <property type="entry name" value="RNA_pol_sigma70_r4_t2"/>
</dbReference>
<reference evidence="7" key="1">
    <citation type="submission" date="2020-10" db="EMBL/GenBank/DDBJ databases">
        <authorList>
            <person name="Castelo-Branco R."/>
            <person name="Eusebio N."/>
            <person name="Adriana R."/>
            <person name="Vieira A."/>
            <person name="Brugerolle De Fraissinette N."/>
            <person name="Rezende De Castro R."/>
            <person name="Schneider M.P."/>
            <person name="Vasconcelos V."/>
            <person name="Leao P.N."/>
        </authorList>
    </citation>
    <scope>NUCLEOTIDE SEQUENCE</scope>
    <source>
        <strain evidence="7">LEGE 11480</strain>
    </source>
</reference>
<dbReference type="Pfam" id="PF08281">
    <property type="entry name" value="Sigma70_r4_2"/>
    <property type="match status" value="1"/>
</dbReference>
<dbReference type="PANTHER" id="PTHR43133">
    <property type="entry name" value="RNA POLYMERASE ECF-TYPE SIGMA FACTO"/>
    <property type="match status" value="1"/>
</dbReference>
<proteinExistence type="inferred from homology"/>
<dbReference type="RefSeq" id="WP_264326389.1">
    <property type="nucleotide sequence ID" value="NZ_JADEXQ010000068.1"/>
</dbReference>
<evidence type="ECO:0000256" key="1">
    <source>
        <dbReference type="ARBA" id="ARBA00010641"/>
    </source>
</evidence>
<dbReference type="Gene3D" id="1.10.10.10">
    <property type="entry name" value="Winged helix-like DNA-binding domain superfamily/Winged helix DNA-binding domain"/>
    <property type="match status" value="1"/>
</dbReference>
<dbReference type="GO" id="GO:0016987">
    <property type="term" value="F:sigma factor activity"/>
    <property type="evidence" value="ECO:0007669"/>
    <property type="project" value="UniProtKB-KW"/>
</dbReference>
<keyword evidence="2" id="KW-0805">Transcription regulation</keyword>
<protein>
    <submittedName>
        <fullName evidence="7">Sigma-70 family RNA polymerase sigma factor</fullName>
    </submittedName>
</protein>
<organism evidence="7 8">
    <name type="scientific">Romeriopsis navalis LEGE 11480</name>
    <dbReference type="NCBI Taxonomy" id="2777977"/>
    <lineage>
        <taxon>Bacteria</taxon>
        <taxon>Bacillati</taxon>
        <taxon>Cyanobacteriota</taxon>
        <taxon>Cyanophyceae</taxon>
        <taxon>Leptolyngbyales</taxon>
        <taxon>Leptolyngbyaceae</taxon>
        <taxon>Romeriopsis</taxon>
        <taxon>Romeriopsis navalis</taxon>
    </lineage>
</organism>
<dbReference type="Pfam" id="PF04542">
    <property type="entry name" value="Sigma70_r2"/>
    <property type="match status" value="1"/>
</dbReference>
<comment type="similarity">
    <text evidence="1">Belongs to the sigma-70 factor family. ECF subfamily.</text>
</comment>
<dbReference type="InterPro" id="IPR039425">
    <property type="entry name" value="RNA_pol_sigma-70-like"/>
</dbReference>
<feature type="domain" description="RNA polymerase sigma factor 70 region 4 type 2" evidence="6">
    <location>
        <begin position="134"/>
        <end position="185"/>
    </location>
</feature>
<evidence type="ECO:0000313" key="8">
    <source>
        <dbReference type="Proteomes" id="UP000625316"/>
    </source>
</evidence>
<dbReference type="SUPFAM" id="SSF88946">
    <property type="entry name" value="Sigma2 domain of RNA polymerase sigma factors"/>
    <property type="match status" value="1"/>
</dbReference>
<gene>
    <name evidence="7" type="ORF">IQ266_17650</name>
</gene>
<dbReference type="GO" id="GO:0006352">
    <property type="term" value="P:DNA-templated transcription initiation"/>
    <property type="evidence" value="ECO:0007669"/>
    <property type="project" value="InterPro"/>
</dbReference>
<evidence type="ECO:0000313" key="7">
    <source>
        <dbReference type="EMBL" id="MBE9031561.1"/>
    </source>
</evidence>